<sequence length="115" mass="12894">MEVACYSQYSDQEEVADYFQVAVDLFKQVDTYQALKDAGPVPDSSMAYDLSEIQDAISAEHSQEVTLKWERGKLKEVWYFWNVRGNVQTGEWVSTSPAGSGSSCPRAGITYLPKL</sequence>
<evidence type="ECO:0000313" key="3">
    <source>
        <dbReference type="EMBL" id="OJD27856.1"/>
    </source>
</evidence>
<dbReference type="OrthoDB" id="435754at2759"/>
<evidence type="ECO:0000313" key="4">
    <source>
        <dbReference type="Proteomes" id="UP000242791"/>
    </source>
</evidence>
<dbReference type="Proteomes" id="UP000242791">
    <property type="component" value="Unassembled WGS sequence"/>
</dbReference>
<reference evidence="3 4" key="1">
    <citation type="submission" date="2015-08" db="EMBL/GenBank/DDBJ databases">
        <title>Emmonsia species relationships and genome sequence.</title>
        <authorList>
            <person name="Cuomo C.A."/>
            <person name="Schwartz I.S."/>
            <person name="Kenyon C."/>
            <person name="De Hoog G.S."/>
            <person name="Govender N.P."/>
            <person name="Botha A."/>
            <person name="Moreno L."/>
            <person name="De Vries M."/>
            <person name="Munoz J.F."/>
            <person name="Stielow J.B."/>
        </authorList>
    </citation>
    <scope>NUCLEOTIDE SEQUENCE [LARGE SCALE GENOMIC DNA]</scope>
    <source>
        <strain evidence="3 4">EI222</strain>
    </source>
</reference>
<evidence type="ECO:0000256" key="2">
    <source>
        <dbReference type="RuleBase" id="RU004328"/>
    </source>
</evidence>
<dbReference type="GO" id="GO:0033897">
    <property type="term" value="F:ribonuclease T2 activity"/>
    <property type="evidence" value="ECO:0007669"/>
    <property type="project" value="InterPro"/>
</dbReference>
<evidence type="ECO:0000256" key="1">
    <source>
        <dbReference type="ARBA" id="ARBA00007469"/>
    </source>
</evidence>
<keyword evidence="4" id="KW-1185">Reference proteome</keyword>
<dbReference type="InterPro" id="IPR036430">
    <property type="entry name" value="RNase_T2-like_sf"/>
</dbReference>
<gene>
    <name evidence="3" type="ORF">ACJ73_00738</name>
</gene>
<accession>A0A1J9QH99</accession>
<dbReference type="SUPFAM" id="SSF55895">
    <property type="entry name" value="Ribonuclease Rh-like"/>
    <property type="match status" value="1"/>
</dbReference>
<dbReference type="AlphaFoldDB" id="A0A1J9QH99"/>
<dbReference type="Pfam" id="PF00445">
    <property type="entry name" value="Ribonuclease_T2"/>
    <property type="match status" value="1"/>
</dbReference>
<dbReference type="InterPro" id="IPR001568">
    <property type="entry name" value="RNase_T2-like"/>
</dbReference>
<name>A0A1J9QH99_9EURO</name>
<dbReference type="EMBL" id="LGTZ01000056">
    <property type="protein sequence ID" value="OJD27856.1"/>
    <property type="molecule type" value="Genomic_DNA"/>
</dbReference>
<comment type="similarity">
    <text evidence="1 2">Belongs to the RNase T2 family.</text>
</comment>
<dbReference type="Gene3D" id="3.90.730.10">
    <property type="entry name" value="Ribonuclease T2-like"/>
    <property type="match status" value="1"/>
</dbReference>
<comment type="caution">
    <text evidence="3">The sequence shown here is derived from an EMBL/GenBank/DDBJ whole genome shotgun (WGS) entry which is preliminary data.</text>
</comment>
<organism evidence="3 4">
    <name type="scientific">Blastomyces percursus</name>
    <dbReference type="NCBI Taxonomy" id="1658174"/>
    <lineage>
        <taxon>Eukaryota</taxon>
        <taxon>Fungi</taxon>
        <taxon>Dikarya</taxon>
        <taxon>Ascomycota</taxon>
        <taxon>Pezizomycotina</taxon>
        <taxon>Eurotiomycetes</taxon>
        <taxon>Eurotiomycetidae</taxon>
        <taxon>Onygenales</taxon>
        <taxon>Ajellomycetaceae</taxon>
        <taxon>Blastomyces</taxon>
    </lineage>
</organism>
<dbReference type="VEuPathDB" id="FungiDB:ACJ73_00738"/>
<proteinExistence type="inferred from homology"/>
<protein>
    <submittedName>
        <fullName evidence="3">Uncharacterized protein</fullName>
    </submittedName>
</protein>
<dbReference type="GO" id="GO:0003723">
    <property type="term" value="F:RNA binding"/>
    <property type="evidence" value="ECO:0007669"/>
    <property type="project" value="InterPro"/>
</dbReference>